<name>A0ABV7JA63_9GAMM</name>
<proteinExistence type="predicted"/>
<sequence length="440" mass="50304">MIWKTPRKLIEKILFYSALLSLLLAGCFVWLAVSWPEMKDQVRDYDKSIKNQFVVLTQRKKIALDKTTDENEQLRLHQEILELLKDNTNLNHHQDQLAKSHLFIIEHHLKNNQTAEALVAAEHFANTQPYHIPAQIKQVEVRFLIDQQAALTAMEELARRFFDVPLVQSAYVRLLIQADQFDQARSVAQQFQVHLKDYLEPTFMFYHANQQQPKYSQQRIIRIKQGDYQKTGDRYRAEVSIQVNDLRRLRFDLDLLNPGSRLVELQFAAKLNGQTHQLAFEASHHLQQLAGDWVTTGTDPYVELLLPAALKGTSEPLTLLFDLVLDRKQLNPIDELFANGLWSAEQSASTMSFLPAGNSRYVAQWTQQTDQLTIILPPINGLNFAELSLSGQGGNVPPHTYQGLEQISQGWVITDDQPSLHFTDVAGQSLTFLVGVNNDD</sequence>
<evidence type="ECO:0000313" key="1">
    <source>
        <dbReference type="EMBL" id="MFC3195016.1"/>
    </source>
</evidence>
<comment type="caution">
    <text evidence="1">The sequence shown here is derived from an EMBL/GenBank/DDBJ whole genome shotgun (WGS) entry which is preliminary data.</text>
</comment>
<protein>
    <submittedName>
        <fullName evidence="1">Uncharacterized protein</fullName>
    </submittedName>
</protein>
<dbReference type="RefSeq" id="WP_077411970.1">
    <property type="nucleotide sequence ID" value="NZ_JBHRTS010000006.1"/>
</dbReference>
<dbReference type="EMBL" id="JBHRTS010000006">
    <property type="protein sequence ID" value="MFC3195016.1"/>
    <property type="molecule type" value="Genomic_DNA"/>
</dbReference>
<dbReference type="Proteomes" id="UP001595533">
    <property type="component" value="Unassembled WGS sequence"/>
</dbReference>
<organism evidence="1 2">
    <name type="scientific">Marinicella sediminis</name>
    <dbReference type="NCBI Taxonomy" id="1792834"/>
    <lineage>
        <taxon>Bacteria</taxon>
        <taxon>Pseudomonadati</taxon>
        <taxon>Pseudomonadota</taxon>
        <taxon>Gammaproteobacteria</taxon>
        <taxon>Lysobacterales</taxon>
        <taxon>Marinicellaceae</taxon>
        <taxon>Marinicella</taxon>
    </lineage>
</organism>
<evidence type="ECO:0000313" key="2">
    <source>
        <dbReference type="Proteomes" id="UP001595533"/>
    </source>
</evidence>
<accession>A0ABV7JA63</accession>
<keyword evidence="2" id="KW-1185">Reference proteome</keyword>
<dbReference type="PROSITE" id="PS51257">
    <property type="entry name" value="PROKAR_LIPOPROTEIN"/>
    <property type="match status" value="1"/>
</dbReference>
<reference evidence="2" key="1">
    <citation type="journal article" date="2019" name="Int. J. Syst. Evol. Microbiol.">
        <title>The Global Catalogue of Microorganisms (GCM) 10K type strain sequencing project: providing services to taxonomists for standard genome sequencing and annotation.</title>
        <authorList>
            <consortium name="The Broad Institute Genomics Platform"/>
            <consortium name="The Broad Institute Genome Sequencing Center for Infectious Disease"/>
            <person name="Wu L."/>
            <person name="Ma J."/>
        </authorList>
    </citation>
    <scope>NUCLEOTIDE SEQUENCE [LARGE SCALE GENOMIC DNA]</scope>
    <source>
        <strain evidence="2">KCTC 42953</strain>
    </source>
</reference>
<gene>
    <name evidence="1" type="ORF">ACFODZ_12260</name>
</gene>